<dbReference type="SUPFAM" id="SSF53098">
    <property type="entry name" value="Ribonuclease H-like"/>
    <property type="match status" value="1"/>
</dbReference>
<dbReference type="OrthoDB" id="501284at2"/>
<dbReference type="Gene3D" id="3.30.420.10">
    <property type="entry name" value="Ribonuclease H-like superfamily/Ribonuclease H"/>
    <property type="match status" value="1"/>
</dbReference>
<proteinExistence type="predicted"/>
<comment type="caution">
    <text evidence="2">The sequence shown here is derived from an EMBL/GenBank/DDBJ whole genome shotgun (WGS) entry which is preliminary data.</text>
</comment>
<accession>A0A1G1TKX7</accession>
<dbReference type="Gene3D" id="1.10.10.60">
    <property type="entry name" value="Homeodomain-like"/>
    <property type="match status" value="1"/>
</dbReference>
<dbReference type="InterPro" id="IPR036397">
    <property type="entry name" value="RNaseH_sf"/>
</dbReference>
<dbReference type="PROSITE" id="PS50994">
    <property type="entry name" value="INTEGRASE"/>
    <property type="match status" value="1"/>
</dbReference>
<dbReference type="InterPro" id="IPR015378">
    <property type="entry name" value="Transposase-like_Mu_C"/>
</dbReference>
<evidence type="ECO:0000313" key="2">
    <source>
        <dbReference type="EMBL" id="OGX91500.1"/>
    </source>
</evidence>
<dbReference type="InterPro" id="IPR012337">
    <property type="entry name" value="RNaseH-like_sf"/>
</dbReference>
<dbReference type="Proteomes" id="UP000177506">
    <property type="component" value="Unassembled WGS sequence"/>
</dbReference>
<feature type="domain" description="Integrase catalytic" evidence="1">
    <location>
        <begin position="216"/>
        <end position="424"/>
    </location>
</feature>
<dbReference type="Pfam" id="PF09299">
    <property type="entry name" value="Mu-transpos_C"/>
    <property type="match status" value="1"/>
</dbReference>
<protein>
    <recommendedName>
        <fullName evidence="1">Integrase catalytic domain-containing protein</fullName>
    </recommendedName>
</protein>
<reference evidence="2 3" key="1">
    <citation type="submission" date="2016-08" db="EMBL/GenBank/DDBJ databases">
        <title>Hymenobacter coccineus sp. nov., Hymenobacter lapidarius sp. nov. and Hymenobacter glacialis sp. nov., isolated from Antarctic soil.</title>
        <authorList>
            <person name="Sedlacek I."/>
            <person name="Kralova S."/>
            <person name="Kyrova K."/>
            <person name="Maslanova I."/>
            <person name="Stankova E."/>
            <person name="Vrbovska V."/>
            <person name="Nemec M."/>
            <person name="Bartak M."/>
            <person name="Svec P."/>
            <person name="Busse H.-J."/>
            <person name="Pantucek R."/>
        </authorList>
    </citation>
    <scope>NUCLEOTIDE SEQUENCE [LARGE SCALE GENOMIC DNA]</scope>
    <source>
        <strain evidence="2 3">CCM 8649</strain>
    </source>
</reference>
<evidence type="ECO:0000313" key="3">
    <source>
        <dbReference type="Proteomes" id="UP000177506"/>
    </source>
</evidence>
<sequence length="630" mass="71183">MVKIDFLPGKQYRYQDHPVRIQRVLDLHYVLGEYEATGALVRIPISGLQPPADAPEVPVHDDLLSIPEAAWAKAQRKLAILQPVLAARGDLQLLTEVARTHQLVPSTLYRWLRAYDQTGSVRSLVELPRTGGKGQARLDAALDAVIQQAIETHYLTPQKLPVTKVILEIRQQCRQAGLPAPGDNTVRRRIRQLSEEEKTRLRWSKKIAKERFEPLRGAFPGANFPLAVVQIDHTLVDLILVDEAYREPLGRPWLTMAIDVFSRMVVGFYLSFDPPGAVGTGLCMAHAILPKELWLSRMNVQGDWPCWGVPSVVHADNAKEFRGTMLQRACDKYETRIEWRPVGKPHWGGHVERLMGTFMQEVHTLPGTTFSNVRDRKDYPSEQKAALTLREFEQWLTTFIVDVYHKRVHQGLKTSPYERYREGIFGSPRQPGRGLPERLYDELQVWLDFMPGEERTVQEYGVLIDHVFYYADVLEPYINSLEAGSGKRRLKQKFTFKRDPRDISCLYFLEPGTKVYHRIPYRDTSHPAISVWEFRQAVEQARLKGLERIDEGTIFAAYDAMRAVELAAVERTKRVTKTANRMLQGVPEGAAAAFFSSGTSGPGLAPPVPGTDAPVLPIAPAPGAAHPLAF</sequence>
<dbReference type="InterPro" id="IPR001584">
    <property type="entry name" value="Integrase_cat-core"/>
</dbReference>
<dbReference type="EMBL" id="MDZA01000055">
    <property type="protein sequence ID" value="OGX91500.1"/>
    <property type="molecule type" value="Genomic_DNA"/>
</dbReference>
<evidence type="ECO:0000259" key="1">
    <source>
        <dbReference type="PROSITE" id="PS50994"/>
    </source>
</evidence>
<gene>
    <name evidence="2" type="ORF">BEN49_04825</name>
</gene>
<dbReference type="AlphaFoldDB" id="A0A1G1TKX7"/>
<keyword evidence="3" id="KW-1185">Reference proteome</keyword>
<dbReference type="GO" id="GO:0003676">
    <property type="term" value="F:nucleic acid binding"/>
    <property type="evidence" value="ECO:0007669"/>
    <property type="project" value="InterPro"/>
</dbReference>
<organism evidence="2 3">
    <name type="scientific">Hymenobacter coccineus</name>
    <dbReference type="NCBI Taxonomy" id="1908235"/>
    <lineage>
        <taxon>Bacteria</taxon>
        <taxon>Pseudomonadati</taxon>
        <taxon>Bacteroidota</taxon>
        <taxon>Cytophagia</taxon>
        <taxon>Cytophagales</taxon>
        <taxon>Hymenobacteraceae</taxon>
        <taxon>Hymenobacter</taxon>
    </lineage>
</organism>
<name>A0A1G1TKX7_9BACT</name>
<dbReference type="GO" id="GO:0015074">
    <property type="term" value="P:DNA integration"/>
    <property type="evidence" value="ECO:0007669"/>
    <property type="project" value="InterPro"/>
</dbReference>
<dbReference type="RefSeq" id="WP_070741382.1">
    <property type="nucleotide sequence ID" value="NZ_MDZA01000055.1"/>
</dbReference>